<dbReference type="PROSITE" id="PS00988">
    <property type="entry name" value="PTPS_2"/>
    <property type="match status" value="1"/>
</dbReference>
<dbReference type="PANTHER" id="PTHR12589:SF7">
    <property type="entry name" value="6-PYRUVOYL TETRAHYDROBIOPTERIN SYNTHASE"/>
    <property type="match status" value="1"/>
</dbReference>
<dbReference type="GO" id="GO:0003874">
    <property type="term" value="F:6-pyruvoyltetrahydropterin synthase activity"/>
    <property type="evidence" value="ECO:0007669"/>
    <property type="project" value="UniProtKB-EC"/>
</dbReference>
<organism evidence="11 12">
    <name type="scientific">Catagonus wagneri</name>
    <name type="common">Chacoan peccary</name>
    <dbReference type="NCBI Taxonomy" id="51154"/>
    <lineage>
        <taxon>Eukaryota</taxon>
        <taxon>Metazoa</taxon>
        <taxon>Chordata</taxon>
        <taxon>Craniata</taxon>
        <taxon>Vertebrata</taxon>
        <taxon>Euteleostomi</taxon>
        <taxon>Mammalia</taxon>
        <taxon>Eutheria</taxon>
        <taxon>Laurasiatheria</taxon>
        <taxon>Artiodactyla</taxon>
        <taxon>Suina</taxon>
        <taxon>Tayassuidae</taxon>
        <taxon>Catagonus</taxon>
    </lineage>
</organism>
<dbReference type="FunFam" id="3.30.479.10:FF:000003">
    <property type="entry name" value="6-pyruvoyl tetrahydrobiopterin synthase"/>
    <property type="match status" value="1"/>
</dbReference>
<keyword evidence="9" id="KW-0456">Lyase</keyword>
<accession>A0A8C3YQK7</accession>
<dbReference type="GO" id="GO:0046872">
    <property type="term" value="F:metal ion binding"/>
    <property type="evidence" value="ECO:0007669"/>
    <property type="project" value="UniProtKB-KW"/>
</dbReference>
<dbReference type="AlphaFoldDB" id="A0A8C3YQK7"/>
<sequence length="227" mass="25571">MFRTLALACSGEKNHLTQSLFYNRVLSLLCNLLSTLLKVKNRKVAQVQKGFKCIVFLLSLSCGCLGAVTCGHCPASKQYFLSPHCKSLSNEENLKETLWEINNPNDHGPNYKIVVIVHREIDSVLGMVLNLTDLKQYMGKAIMKPLDHKNLDMDVLYFADVISMTENVVVYVWKNLQKFLPVGILFKVKVHETGNNIILCKGEQLLEINTTKGLITFHFENNPCSPG</sequence>
<comment type="function">
    <text evidence="10">Involved in the biosynthesis of tetrahydrobiopterin, an essential cofactor of aromatic amino acid hydroxylases. Catalyzes the transformation of 7,8-dihydroneopterin triphosphate into 6-pyruvoyl tetrahydropterin.</text>
</comment>
<reference evidence="11" key="1">
    <citation type="submission" date="2025-08" db="UniProtKB">
        <authorList>
            <consortium name="Ensembl"/>
        </authorList>
    </citation>
    <scope>IDENTIFICATION</scope>
</reference>
<dbReference type="GO" id="GO:0005739">
    <property type="term" value="C:mitochondrion"/>
    <property type="evidence" value="ECO:0007669"/>
    <property type="project" value="TreeGrafter"/>
</dbReference>
<evidence type="ECO:0000256" key="9">
    <source>
        <dbReference type="ARBA" id="ARBA00023239"/>
    </source>
</evidence>
<dbReference type="Proteomes" id="UP000694540">
    <property type="component" value="Unplaced"/>
</dbReference>
<reference evidence="11" key="2">
    <citation type="submission" date="2025-09" db="UniProtKB">
        <authorList>
            <consortium name="Ensembl"/>
        </authorList>
    </citation>
    <scope>IDENTIFICATION</scope>
</reference>
<protein>
    <recommendedName>
        <fullName evidence="5">6-pyruvoyl tetrahydrobiopterin synthase</fullName>
        <ecNumber evidence="4">4.2.3.12</ecNumber>
    </recommendedName>
</protein>
<comment type="pathway">
    <text evidence="2">Cofactor biosynthesis; tetrahydrobiopterin biosynthesis; tetrahydrobiopterin from 7,8-dihydroneopterin triphosphate: step 1/3.</text>
</comment>
<keyword evidence="8" id="KW-0783">Tetrahydrobiopterin biosynthesis</keyword>
<evidence type="ECO:0000256" key="10">
    <source>
        <dbReference type="ARBA" id="ARBA00025266"/>
    </source>
</evidence>
<dbReference type="GO" id="GO:0006729">
    <property type="term" value="P:tetrahydrobiopterin biosynthetic process"/>
    <property type="evidence" value="ECO:0007669"/>
    <property type="project" value="UniProtKB-UniPathway"/>
</dbReference>
<dbReference type="InterPro" id="IPR007115">
    <property type="entry name" value="6-PTP_synth/QueD"/>
</dbReference>
<evidence type="ECO:0000256" key="6">
    <source>
        <dbReference type="ARBA" id="ARBA00022723"/>
    </source>
</evidence>
<evidence type="ECO:0000256" key="8">
    <source>
        <dbReference type="ARBA" id="ARBA00023007"/>
    </source>
</evidence>
<evidence type="ECO:0000256" key="7">
    <source>
        <dbReference type="ARBA" id="ARBA00022833"/>
    </source>
</evidence>
<dbReference type="InterPro" id="IPR038418">
    <property type="entry name" value="6-PTP_synth/QueD_sf"/>
</dbReference>
<dbReference type="Gene3D" id="3.30.479.10">
    <property type="entry name" value="6-pyruvoyl tetrahydropterin synthase/QueD"/>
    <property type="match status" value="1"/>
</dbReference>
<evidence type="ECO:0000313" key="12">
    <source>
        <dbReference type="Proteomes" id="UP000694540"/>
    </source>
</evidence>
<evidence type="ECO:0000256" key="2">
    <source>
        <dbReference type="ARBA" id="ARBA00005126"/>
    </source>
</evidence>
<comment type="cofactor">
    <cofactor evidence="1">
        <name>Zn(2+)</name>
        <dbReference type="ChEBI" id="CHEBI:29105"/>
    </cofactor>
</comment>
<evidence type="ECO:0000256" key="3">
    <source>
        <dbReference type="ARBA" id="ARBA00009164"/>
    </source>
</evidence>
<dbReference type="UniPathway" id="UPA00849">
    <property type="reaction ID" value="UER00819"/>
</dbReference>
<dbReference type="Pfam" id="PF01242">
    <property type="entry name" value="PTPS"/>
    <property type="match status" value="1"/>
</dbReference>
<dbReference type="InterPro" id="IPR022469">
    <property type="entry name" value="PTPS_His_AS"/>
</dbReference>
<keyword evidence="7" id="KW-0862">Zinc</keyword>
<evidence type="ECO:0000313" key="11">
    <source>
        <dbReference type="Ensembl" id="ENSCWAP00000026869.1"/>
    </source>
</evidence>
<dbReference type="GeneTree" id="ENSGT00390000002752"/>
<dbReference type="SUPFAM" id="SSF55620">
    <property type="entry name" value="Tetrahydrobiopterin biosynthesis enzymes-like"/>
    <property type="match status" value="1"/>
</dbReference>
<name>A0A8C3YQK7_9CETA</name>
<dbReference type="PANTHER" id="PTHR12589">
    <property type="entry name" value="PYRUVOYL TETRAHYDROBIOPTERIN SYNTHASE"/>
    <property type="match status" value="1"/>
</dbReference>
<keyword evidence="6" id="KW-0479">Metal-binding</keyword>
<evidence type="ECO:0000256" key="1">
    <source>
        <dbReference type="ARBA" id="ARBA00001947"/>
    </source>
</evidence>
<evidence type="ECO:0000256" key="4">
    <source>
        <dbReference type="ARBA" id="ARBA00013100"/>
    </source>
</evidence>
<proteinExistence type="inferred from homology"/>
<dbReference type="EC" id="4.2.3.12" evidence="4"/>
<evidence type="ECO:0000256" key="5">
    <source>
        <dbReference type="ARBA" id="ARBA00015587"/>
    </source>
</evidence>
<comment type="similarity">
    <text evidence="3">Belongs to the PTPS family.</text>
</comment>
<dbReference type="Ensembl" id="ENSCWAT00000029124.1">
    <property type="protein sequence ID" value="ENSCWAP00000026869.1"/>
    <property type="gene ID" value="ENSCWAG00000020307.1"/>
</dbReference>
<keyword evidence="12" id="KW-1185">Reference proteome</keyword>